<evidence type="ECO:0000256" key="1">
    <source>
        <dbReference type="PROSITE-ProRule" id="PRU01251"/>
    </source>
</evidence>
<proteinExistence type="predicted"/>
<evidence type="ECO:0000313" key="4">
    <source>
        <dbReference type="Proteomes" id="UP000219072"/>
    </source>
</evidence>
<organism evidence="3 4">
    <name type="scientific">Streptomyces zhaozhouensis</name>
    <dbReference type="NCBI Taxonomy" id="1300267"/>
    <lineage>
        <taxon>Bacteria</taxon>
        <taxon>Bacillati</taxon>
        <taxon>Actinomycetota</taxon>
        <taxon>Actinomycetes</taxon>
        <taxon>Kitasatosporales</taxon>
        <taxon>Streptomycetaceae</taxon>
        <taxon>Streptomyces</taxon>
    </lineage>
</organism>
<dbReference type="RefSeq" id="WP_097231868.1">
    <property type="nucleotide sequence ID" value="NZ_OCNE01000010.1"/>
</dbReference>
<dbReference type="Proteomes" id="UP000219072">
    <property type="component" value="Unassembled WGS sequence"/>
</dbReference>
<evidence type="ECO:0000259" key="2">
    <source>
        <dbReference type="PROSITE" id="PS51903"/>
    </source>
</evidence>
<dbReference type="SUPFAM" id="SSF81923">
    <property type="entry name" value="Double Clp-N motif"/>
    <property type="match status" value="2"/>
</dbReference>
<dbReference type="PROSITE" id="PS51903">
    <property type="entry name" value="CLP_R"/>
    <property type="match status" value="1"/>
</dbReference>
<gene>
    <name evidence="3" type="ORF">SAMN06297387_110134</name>
</gene>
<dbReference type="EMBL" id="OCNE01000010">
    <property type="protein sequence ID" value="SOD63402.1"/>
    <property type="molecule type" value="Genomic_DNA"/>
</dbReference>
<name>A0A286DXL5_9ACTN</name>
<dbReference type="Gene3D" id="1.10.1780.10">
    <property type="entry name" value="Clp, N-terminal domain"/>
    <property type="match status" value="2"/>
</dbReference>
<dbReference type="InterPro" id="IPR036628">
    <property type="entry name" value="Clp_N_dom_sf"/>
</dbReference>
<dbReference type="Pfam" id="PF02861">
    <property type="entry name" value="Clp_N"/>
    <property type="match status" value="2"/>
</dbReference>
<dbReference type="AlphaFoldDB" id="A0A286DXL5"/>
<keyword evidence="4" id="KW-1185">Reference proteome</keyword>
<dbReference type="OrthoDB" id="3628183at2"/>
<protein>
    <submittedName>
        <fullName evidence="3">Clp amino terminal domain-containing protein, pathogenicity island component</fullName>
    </submittedName>
</protein>
<dbReference type="InterPro" id="IPR004176">
    <property type="entry name" value="Clp_R_N"/>
</dbReference>
<sequence>MFERFTDGARAVVKGAVGRAEQRGDARVEPGHLLLALLDAQGTKGAFALTALGVRREAVVSRLDEARRRGGVSAADAEALAGLGIDVTEIVSRVEEAHGEGALARGGQPAGWLRRAGSGHRPFTKEAKTILEQSLRVVLSRKEKAIGDEHLLLAMTARPGIVRDVLAGSGVTFDGVERVLGQGNAGSAKAG</sequence>
<reference evidence="3 4" key="1">
    <citation type="submission" date="2017-09" db="EMBL/GenBank/DDBJ databases">
        <authorList>
            <person name="Ehlers B."/>
            <person name="Leendertz F.H."/>
        </authorList>
    </citation>
    <scope>NUCLEOTIDE SEQUENCE [LARGE SCALE GENOMIC DNA]</scope>
    <source>
        <strain evidence="3 4">CGMCC 4.7095</strain>
    </source>
</reference>
<accession>A0A286DXL5</accession>
<evidence type="ECO:0000313" key="3">
    <source>
        <dbReference type="EMBL" id="SOD63402.1"/>
    </source>
</evidence>
<feature type="domain" description="Clp R" evidence="2">
    <location>
        <begin position="2"/>
        <end position="187"/>
    </location>
</feature>
<keyword evidence="1" id="KW-0677">Repeat</keyword>